<dbReference type="AlphaFoldDB" id="A0A284SBD3"/>
<protein>
    <recommendedName>
        <fullName evidence="4">CCHC-type domain-containing protein</fullName>
    </recommendedName>
</protein>
<feature type="compositionally biased region" description="Polar residues" evidence="1">
    <location>
        <begin position="169"/>
        <end position="195"/>
    </location>
</feature>
<dbReference type="OMA" id="ADETHNK"/>
<feature type="region of interest" description="Disordered" evidence="1">
    <location>
        <begin position="169"/>
        <end position="200"/>
    </location>
</feature>
<dbReference type="EMBL" id="FUEG01000056">
    <property type="protein sequence ID" value="SJL18286.1"/>
    <property type="molecule type" value="Genomic_DNA"/>
</dbReference>
<feature type="compositionally biased region" description="Polar residues" evidence="1">
    <location>
        <begin position="515"/>
        <end position="529"/>
    </location>
</feature>
<evidence type="ECO:0008006" key="4">
    <source>
        <dbReference type="Google" id="ProtNLM"/>
    </source>
</evidence>
<evidence type="ECO:0000256" key="1">
    <source>
        <dbReference type="SAM" id="MobiDB-lite"/>
    </source>
</evidence>
<gene>
    <name evidence="2" type="ORF">ARMOST_21871</name>
</gene>
<dbReference type="OrthoDB" id="2800503at2759"/>
<feature type="region of interest" description="Disordered" evidence="1">
    <location>
        <begin position="503"/>
        <end position="621"/>
    </location>
</feature>
<organism evidence="2 3">
    <name type="scientific">Armillaria ostoyae</name>
    <name type="common">Armillaria root rot fungus</name>
    <dbReference type="NCBI Taxonomy" id="47428"/>
    <lineage>
        <taxon>Eukaryota</taxon>
        <taxon>Fungi</taxon>
        <taxon>Dikarya</taxon>
        <taxon>Basidiomycota</taxon>
        <taxon>Agaricomycotina</taxon>
        <taxon>Agaricomycetes</taxon>
        <taxon>Agaricomycetidae</taxon>
        <taxon>Agaricales</taxon>
        <taxon>Marasmiineae</taxon>
        <taxon>Physalacriaceae</taxon>
        <taxon>Armillaria</taxon>
    </lineage>
</organism>
<feature type="region of interest" description="Disordered" evidence="1">
    <location>
        <begin position="1"/>
        <end position="20"/>
    </location>
</feature>
<sequence length="621" mass="67953">MPEGSDPPDNPENASPTATMAEAKQAHMAKLETAAEAVKKDYGKTLEIDGTSVSAMYDAITVLRYMAKNELKATKTLTNKQHRMIVNLVDMLEGWKDLEDYKAAQEATALANLMNDNFRNLQECSNTMKTTVDSQNTNGKAVNKQLQELKQSVATLQSVVEDLQTTNTQTMLQPNSSQPQPSTYVDAVNKSSPSPFSDPRHADVVARAKLANRRVIVKPTADETHNKMNKQSEKDLVSEMNKALASMATSVEDTLYVVPDDITVVGAHKIANGGVAYMFNSDNAATWLCTPGALENIWRAAGDETAASLQLNNVIIPFALTTIDIGDNATWRGIENSSGLTMGTIRNIRFLKPAEHHHEGQREAHLVLGLDSREQANKIIQAGVIIEGKELQARKELPDATRCVKCSILPRDHDAKECPNTTKCGWCAGGHVTRDCKVTDHKKFHCVNCKVNGHGAVDCNACPSFTRATDIVRSRHPESKYRYFMTEDPATWATYDVQTRAETARPSKVIGKSTGRPNTQSGATTSSLGSFLVSPHMTQDKRDGGSMKQNKSKRTNPNMTPMGPDKYHQPSINQYLARSQRPPSTAPSDGETGVEEGQILNVENKNSINVEPPAPSLPVDL</sequence>
<reference evidence="3" key="1">
    <citation type="journal article" date="2017" name="Nat. Ecol. Evol.">
        <title>Genome expansion and lineage-specific genetic innovations in the forest pathogenic fungi Armillaria.</title>
        <authorList>
            <person name="Sipos G."/>
            <person name="Prasanna A.N."/>
            <person name="Walter M.C."/>
            <person name="O'Connor E."/>
            <person name="Balint B."/>
            <person name="Krizsan K."/>
            <person name="Kiss B."/>
            <person name="Hess J."/>
            <person name="Varga T."/>
            <person name="Slot J."/>
            <person name="Riley R."/>
            <person name="Boka B."/>
            <person name="Rigling D."/>
            <person name="Barry K."/>
            <person name="Lee J."/>
            <person name="Mihaltcheva S."/>
            <person name="LaButti K."/>
            <person name="Lipzen A."/>
            <person name="Waldron R."/>
            <person name="Moloney N.M."/>
            <person name="Sperisen C."/>
            <person name="Kredics L."/>
            <person name="Vagvoelgyi C."/>
            <person name="Patrignani A."/>
            <person name="Fitzpatrick D."/>
            <person name="Nagy I."/>
            <person name="Doyle S."/>
            <person name="Anderson J.B."/>
            <person name="Grigoriev I.V."/>
            <person name="Gueldener U."/>
            <person name="Muensterkoetter M."/>
            <person name="Nagy L.G."/>
        </authorList>
    </citation>
    <scope>NUCLEOTIDE SEQUENCE [LARGE SCALE GENOMIC DNA]</scope>
    <source>
        <strain evidence="3">C18/9</strain>
    </source>
</reference>
<accession>A0A284SBD3</accession>
<feature type="compositionally biased region" description="Pro residues" evidence="1">
    <location>
        <begin position="612"/>
        <end position="621"/>
    </location>
</feature>
<name>A0A284SBD3_ARMOS</name>
<keyword evidence="3" id="KW-1185">Reference proteome</keyword>
<evidence type="ECO:0000313" key="3">
    <source>
        <dbReference type="Proteomes" id="UP000219338"/>
    </source>
</evidence>
<dbReference type="Proteomes" id="UP000219338">
    <property type="component" value="Unassembled WGS sequence"/>
</dbReference>
<proteinExistence type="predicted"/>
<feature type="compositionally biased region" description="Polar residues" evidence="1">
    <location>
        <begin position="570"/>
        <end position="587"/>
    </location>
</feature>
<evidence type="ECO:0000313" key="2">
    <source>
        <dbReference type="EMBL" id="SJL18286.1"/>
    </source>
</evidence>